<name>A0ABW2BB40_9RHOB</name>
<sequence>MNDSSCVLTSAELDTFAGAIFDLGQSNTDRSPREIVARALFDLTHAERLASYRWDAKTGKYHKPLLINLNPQHSQHYIDVLQHDDPITPMMRNQRTATRIQDVVPLQDFERLAFYNEFLRPDEMYHGVNVFLRTGSDVLCDFRLFRGPKSPAFSRRDLLMIDSMSRYLVKTMELEQSNEGALDILTARERELAKLVARGCTDADIQRILGISFSTVRTHMARCFEKLGCANRSELAAFISHRHRH</sequence>
<evidence type="ECO:0000256" key="3">
    <source>
        <dbReference type="ARBA" id="ARBA00023163"/>
    </source>
</evidence>
<evidence type="ECO:0000313" key="6">
    <source>
        <dbReference type="Proteomes" id="UP001596353"/>
    </source>
</evidence>
<feature type="domain" description="HTH luxR-type" evidence="4">
    <location>
        <begin position="178"/>
        <end position="244"/>
    </location>
</feature>
<evidence type="ECO:0000256" key="1">
    <source>
        <dbReference type="ARBA" id="ARBA00023015"/>
    </source>
</evidence>
<keyword evidence="3" id="KW-0804">Transcription</keyword>
<dbReference type="PROSITE" id="PS50043">
    <property type="entry name" value="HTH_LUXR_2"/>
    <property type="match status" value="1"/>
</dbReference>
<dbReference type="SMART" id="SM00421">
    <property type="entry name" value="HTH_LUXR"/>
    <property type="match status" value="1"/>
</dbReference>
<dbReference type="CDD" id="cd06170">
    <property type="entry name" value="LuxR_C_like"/>
    <property type="match status" value="1"/>
</dbReference>
<protein>
    <submittedName>
        <fullName evidence="5">Response regulator transcription factor</fullName>
    </submittedName>
</protein>
<dbReference type="Pfam" id="PF00196">
    <property type="entry name" value="GerE"/>
    <property type="match status" value="1"/>
</dbReference>
<dbReference type="InterPro" id="IPR016032">
    <property type="entry name" value="Sig_transdc_resp-reg_C-effctor"/>
</dbReference>
<dbReference type="PRINTS" id="PR00038">
    <property type="entry name" value="HTHLUXR"/>
</dbReference>
<dbReference type="InterPro" id="IPR036388">
    <property type="entry name" value="WH-like_DNA-bd_sf"/>
</dbReference>
<keyword evidence="2" id="KW-0238">DNA-binding</keyword>
<dbReference type="PANTHER" id="PTHR44688:SF16">
    <property type="entry name" value="DNA-BINDING TRANSCRIPTIONAL ACTIVATOR DEVR_DOSR"/>
    <property type="match status" value="1"/>
</dbReference>
<dbReference type="EMBL" id="JBHSWG010000004">
    <property type="protein sequence ID" value="MFC6762431.1"/>
    <property type="molecule type" value="Genomic_DNA"/>
</dbReference>
<comment type="caution">
    <text evidence="5">The sequence shown here is derived from an EMBL/GenBank/DDBJ whole genome shotgun (WGS) entry which is preliminary data.</text>
</comment>
<proteinExistence type="predicted"/>
<reference evidence="6" key="1">
    <citation type="journal article" date="2019" name="Int. J. Syst. Evol. Microbiol.">
        <title>The Global Catalogue of Microorganisms (GCM) 10K type strain sequencing project: providing services to taxonomists for standard genome sequencing and annotation.</title>
        <authorList>
            <consortium name="The Broad Institute Genomics Platform"/>
            <consortium name="The Broad Institute Genome Sequencing Center for Infectious Disease"/>
            <person name="Wu L."/>
            <person name="Ma J."/>
        </authorList>
    </citation>
    <scope>NUCLEOTIDE SEQUENCE [LARGE SCALE GENOMIC DNA]</scope>
    <source>
        <strain evidence="6">CCUG 66188</strain>
    </source>
</reference>
<gene>
    <name evidence="5" type="ORF">ACFQFQ_27480</name>
</gene>
<organism evidence="5 6">
    <name type="scientific">Sulfitobacter porphyrae</name>
    <dbReference type="NCBI Taxonomy" id="1246864"/>
    <lineage>
        <taxon>Bacteria</taxon>
        <taxon>Pseudomonadati</taxon>
        <taxon>Pseudomonadota</taxon>
        <taxon>Alphaproteobacteria</taxon>
        <taxon>Rhodobacterales</taxon>
        <taxon>Roseobacteraceae</taxon>
        <taxon>Sulfitobacter</taxon>
    </lineage>
</organism>
<dbReference type="SUPFAM" id="SSF46894">
    <property type="entry name" value="C-terminal effector domain of the bipartite response regulators"/>
    <property type="match status" value="1"/>
</dbReference>
<evidence type="ECO:0000259" key="4">
    <source>
        <dbReference type="PROSITE" id="PS50043"/>
    </source>
</evidence>
<evidence type="ECO:0000256" key="2">
    <source>
        <dbReference type="ARBA" id="ARBA00023125"/>
    </source>
</evidence>
<accession>A0ABW2BB40</accession>
<dbReference type="Proteomes" id="UP001596353">
    <property type="component" value="Unassembled WGS sequence"/>
</dbReference>
<dbReference type="Gene3D" id="1.10.10.10">
    <property type="entry name" value="Winged helix-like DNA-binding domain superfamily/Winged helix DNA-binding domain"/>
    <property type="match status" value="1"/>
</dbReference>
<keyword evidence="6" id="KW-1185">Reference proteome</keyword>
<dbReference type="PANTHER" id="PTHR44688">
    <property type="entry name" value="DNA-BINDING TRANSCRIPTIONAL ACTIVATOR DEVR_DOSR"/>
    <property type="match status" value="1"/>
</dbReference>
<dbReference type="InterPro" id="IPR000792">
    <property type="entry name" value="Tscrpt_reg_LuxR_C"/>
</dbReference>
<evidence type="ECO:0000313" key="5">
    <source>
        <dbReference type="EMBL" id="MFC6762431.1"/>
    </source>
</evidence>
<keyword evidence="1" id="KW-0805">Transcription regulation</keyword>